<feature type="binding site" evidence="4">
    <location>
        <begin position="8"/>
        <end position="15"/>
    </location>
    <ligand>
        <name>ATP</name>
        <dbReference type="ChEBI" id="CHEBI:30616"/>
    </ligand>
</feature>
<evidence type="ECO:0000256" key="3">
    <source>
        <dbReference type="ARBA" id="ARBA00023134"/>
    </source>
</evidence>
<evidence type="ECO:0000256" key="4">
    <source>
        <dbReference type="HAMAP-Rule" id="MF_00636"/>
    </source>
</evidence>
<protein>
    <submittedName>
        <fullName evidence="7">RNase adapter RapZ</fullName>
    </submittedName>
</protein>
<comment type="caution">
    <text evidence="7">The sequence shown here is derived from an EMBL/GenBank/DDBJ whole genome shotgun (WGS) entry which is preliminary data.</text>
</comment>
<dbReference type="Proteomes" id="UP001357733">
    <property type="component" value="Unassembled WGS sequence"/>
</dbReference>
<sequence length="285" mass="32153">MKIVVVTGMSGAGKSTALNILEDLGYYCLDNLPSELLDSFIDIASRTNESIDKIALGLDIRGVGFLENIKKSINNLRDKGLDLVVLFLDANNKTLVRRYKELRRPHPMEVSGNVLSGIEKEREALENIKKDSDFVINTSNFKIADLKSSIMSISNLDLDKNKMSITIVSFGFKNGILLDADLVFDVRLLPNPYYIDGLKEKNGLSNEVREFVLSYKQTGELIEKIVDYINFSYKLYENEGKNSLVLGIGCTGGKHRSVAIANKLFDILKEKYPFVFLSHRDERLW</sequence>
<dbReference type="PANTHER" id="PTHR30448:SF0">
    <property type="entry name" value="RNASE ADAPTER PROTEIN RAPZ"/>
    <property type="match status" value="1"/>
</dbReference>
<dbReference type="PIRSF" id="PIRSF005052">
    <property type="entry name" value="P-loopkin"/>
    <property type="match status" value="1"/>
</dbReference>
<gene>
    <name evidence="7" type="primary">rapZ</name>
    <name evidence="7" type="ORF">VLK81_05510</name>
</gene>
<accession>A0AAW9MYH9</accession>
<dbReference type="InterPro" id="IPR053930">
    <property type="entry name" value="RapZ-like_N"/>
</dbReference>
<dbReference type="Gene3D" id="3.40.50.300">
    <property type="entry name" value="P-loop containing nucleotide triphosphate hydrolases"/>
    <property type="match status" value="1"/>
</dbReference>
<feature type="domain" description="RapZ C-terminal" evidence="6">
    <location>
        <begin position="163"/>
        <end position="281"/>
    </location>
</feature>
<proteinExistence type="inferred from homology"/>
<feature type="binding site" evidence="4">
    <location>
        <begin position="59"/>
        <end position="62"/>
    </location>
    <ligand>
        <name>GTP</name>
        <dbReference type="ChEBI" id="CHEBI:37565"/>
    </ligand>
</feature>
<evidence type="ECO:0000256" key="2">
    <source>
        <dbReference type="ARBA" id="ARBA00022840"/>
    </source>
</evidence>
<keyword evidence="2 4" id="KW-0067">ATP-binding</keyword>
<evidence type="ECO:0000313" key="8">
    <source>
        <dbReference type="Proteomes" id="UP001357733"/>
    </source>
</evidence>
<evidence type="ECO:0000313" key="7">
    <source>
        <dbReference type="EMBL" id="MEB3429470.1"/>
    </source>
</evidence>
<keyword evidence="8" id="KW-1185">Reference proteome</keyword>
<dbReference type="InterPro" id="IPR027417">
    <property type="entry name" value="P-loop_NTPase"/>
</dbReference>
<dbReference type="GO" id="GO:0005524">
    <property type="term" value="F:ATP binding"/>
    <property type="evidence" value="ECO:0007669"/>
    <property type="project" value="UniProtKB-UniRule"/>
</dbReference>
<evidence type="ECO:0000259" key="6">
    <source>
        <dbReference type="Pfam" id="PF22740"/>
    </source>
</evidence>
<feature type="domain" description="RapZ-like N-terminal" evidence="5">
    <location>
        <begin position="1"/>
        <end position="151"/>
    </location>
</feature>
<organism evidence="7 8">
    <name type="scientific">Citroniella saccharovorans</name>
    <dbReference type="NCBI Taxonomy" id="2053367"/>
    <lineage>
        <taxon>Bacteria</taxon>
        <taxon>Bacillati</taxon>
        <taxon>Bacillota</taxon>
        <taxon>Tissierellia</taxon>
        <taxon>Tissierellales</taxon>
        <taxon>Peptoniphilaceae</taxon>
        <taxon>Citroniella</taxon>
    </lineage>
</organism>
<dbReference type="InterPro" id="IPR005337">
    <property type="entry name" value="RapZ-like"/>
</dbReference>
<dbReference type="HAMAP" id="MF_00636">
    <property type="entry name" value="RapZ_like"/>
    <property type="match status" value="1"/>
</dbReference>
<dbReference type="EMBL" id="JAYKOT010000003">
    <property type="protein sequence ID" value="MEB3429470.1"/>
    <property type="molecule type" value="Genomic_DNA"/>
</dbReference>
<dbReference type="RefSeq" id="WP_324619656.1">
    <property type="nucleotide sequence ID" value="NZ_JAYKOT010000003.1"/>
</dbReference>
<dbReference type="NCBIfam" id="NF003828">
    <property type="entry name" value="PRK05416.1"/>
    <property type="match status" value="1"/>
</dbReference>
<dbReference type="Pfam" id="PF03668">
    <property type="entry name" value="RapZ-like_N"/>
    <property type="match status" value="1"/>
</dbReference>
<dbReference type="GO" id="GO:0005525">
    <property type="term" value="F:GTP binding"/>
    <property type="evidence" value="ECO:0007669"/>
    <property type="project" value="UniProtKB-UniRule"/>
</dbReference>
<name>A0AAW9MYH9_9FIRM</name>
<dbReference type="AlphaFoldDB" id="A0AAW9MYH9"/>
<evidence type="ECO:0000256" key="1">
    <source>
        <dbReference type="ARBA" id="ARBA00022741"/>
    </source>
</evidence>
<dbReference type="SUPFAM" id="SSF52540">
    <property type="entry name" value="P-loop containing nucleoside triphosphate hydrolases"/>
    <property type="match status" value="1"/>
</dbReference>
<dbReference type="PANTHER" id="PTHR30448">
    <property type="entry name" value="RNASE ADAPTER PROTEIN RAPZ"/>
    <property type="match status" value="1"/>
</dbReference>
<evidence type="ECO:0000259" key="5">
    <source>
        <dbReference type="Pfam" id="PF03668"/>
    </source>
</evidence>
<dbReference type="Pfam" id="PF22740">
    <property type="entry name" value="PapZ_C"/>
    <property type="match status" value="1"/>
</dbReference>
<keyword evidence="1 4" id="KW-0547">Nucleotide-binding</keyword>
<reference evidence="7 8" key="1">
    <citation type="submission" date="2024-01" db="EMBL/GenBank/DDBJ databases">
        <title>Complete genome sequence of Citroniella saccharovorans strain M6.X9, isolated from human fecal sample.</title>
        <authorList>
            <person name="Cheng G."/>
            <person name="Westerholm M."/>
            <person name="Schnurer A."/>
        </authorList>
    </citation>
    <scope>NUCLEOTIDE SEQUENCE [LARGE SCALE GENOMIC DNA]</scope>
    <source>
        <strain evidence="7 8">DSM 29873</strain>
    </source>
</reference>
<dbReference type="InterPro" id="IPR053931">
    <property type="entry name" value="RapZ_C"/>
</dbReference>
<keyword evidence="3 4" id="KW-0342">GTP-binding</keyword>